<sequence length="64" mass="7340">MELSQRNNAIRFIDPMMPDFLDSVTLTRLTLGASQVKLKLERHGEDVTLNLLERRGDAKLMLVK</sequence>
<evidence type="ECO:0000313" key="1">
    <source>
        <dbReference type="EMBL" id="VFU09513.1"/>
    </source>
</evidence>
<accession>A0A4U8Z2C5</accession>
<dbReference type="Proteomes" id="UP000294360">
    <property type="component" value="Chromosome"/>
</dbReference>
<organism evidence="1 2">
    <name type="scientific">Methylocella tundrae</name>
    <dbReference type="NCBI Taxonomy" id="227605"/>
    <lineage>
        <taxon>Bacteria</taxon>
        <taxon>Pseudomonadati</taxon>
        <taxon>Pseudomonadota</taxon>
        <taxon>Alphaproteobacteria</taxon>
        <taxon>Hyphomicrobiales</taxon>
        <taxon>Beijerinckiaceae</taxon>
        <taxon>Methylocella</taxon>
    </lineage>
</organism>
<name>A0A4U8Z2C5_METTU</name>
<gene>
    <name evidence="1" type="ORF">MTUNDRAET4_2626</name>
</gene>
<dbReference type="KEGG" id="mtun:MTUNDRAET4_2626"/>
<evidence type="ECO:0000313" key="2">
    <source>
        <dbReference type="Proteomes" id="UP000294360"/>
    </source>
</evidence>
<proteinExistence type="predicted"/>
<dbReference type="AlphaFoldDB" id="A0A4U8Z2C5"/>
<dbReference type="EMBL" id="LR536450">
    <property type="protein sequence ID" value="VFU09513.1"/>
    <property type="molecule type" value="Genomic_DNA"/>
</dbReference>
<protein>
    <submittedName>
        <fullName evidence="1">Uncharacterized protein</fullName>
    </submittedName>
</protein>
<reference evidence="1 2" key="1">
    <citation type="submission" date="2019-03" db="EMBL/GenBank/DDBJ databases">
        <authorList>
            <person name="Kox A.R. M."/>
        </authorList>
    </citation>
    <scope>NUCLEOTIDE SEQUENCE [LARGE SCALE GENOMIC DNA]</scope>
    <source>
        <strain evidence="1">MTUNDRAET4 annotated genome</strain>
    </source>
</reference>